<dbReference type="Proteomes" id="UP001419268">
    <property type="component" value="Unassembled WGS sequence"/>
</dbReference>
<dbReference type="AlphaFoldDB" id="A0AAP0J285"/>
<reference evidence="1 2" key="1">
    <citation type="submission" date="2024-01" db="EMBL/GenBank/DDBJ databases">
        <title>Genome assemblies of Stephania.</title>
        <authorList>
            <person name="Yang L."/>
        </authorList>
    </citation>
    <scope>NUCLEOTIDE SEQUENCE [LARGE SCALE GENOMIC DNA]</scope>
    <source>
        <strain evidence="1">JXDWG</strain>
        <tissue evidence="1">Leaf</tissue>
    </source>
</reference>
<evidence type="ECO:0000313" key="1">
    <source>
        <dbReference type="EMBL" id="KAK9125415.1"/>
    </source>
</evidence>
<proteinExistence type="predicted"/>
<sequence>MGLLSQPPYAPSLHLPTEYNDTLVREFYANFPWTSTTSPIHILKTAIQSRRIELTQSQHDTPIDENKLYLSVVERDDEGRIYGLGWTPSGRGASMLQLKELEEDLEVEMELDLFVRFGSGTFISVVSLGKTHCWQRPSLAPQFLPSTPPFRPSLR</sequence>
<protein>
    <submittedName>
        <fullName evidence="1">Uncharacterized protein</fullName>
    </submittedName>
</protein>
<name>A0AAP0J285_9MAGN</name>
<organism evidence="1 2">
    <name type="scientific">Stephania cephalantha</name>
    <dbReference type="NCBI Taxonomy" id="152367"/>
    <lineage>
        <taxon>Eukaryota</taxon>
        <taxon>Viridiplantae</taxon>
        <taxon>Streptophyta</taxon>
        <taxon>Embryophyta</taxon>
        <taxon>Tracheophyta</taxon>
        <taxon>Spermatophyta</taxon>
        <taxon>Magnoliopsida</taxon>
        <taxon>Ranunculales</taxon>
        <taxon>Menispermaceae</taxon>
        <taxon>Menispermoideae</taxon>
        <taxon>Cissampelideae</taxon>
        <taxon>Stephania</taxon>
    </lineage>
</organism>
<comment type="caution">
    <text evidence="1">The sequence shown here is derived from an EMBL/GenBank/DDBJ whole genome shotgun (WGS) entry which is preliminary data.</text>
</comment>
<keyword evidence="2" id="KW-1185">Reference proteome</keyword>
<dbReference type="EMBL" id="JBBNAG010000006">
    <property type="protein sequence ID" value="KAK9125415.1"/>
    <property type="molecule type" value="Genomic_DNA"/>
</dbReference>
<evidence type="ECO:0000313" key="2">
    <source>
        <dbReference type="Proteomes" id="UP001419268"/>
    </source>
</evidence>
<gene>
    <name evidence="1" type="ORF">Scep_014261</name>
</gene>
<accession>A0AAP0J285</accession>